<dbReference type="AlphaFoldDB" id="A0AAW0XB11"/>
<evidence type="ECO:0000313" key="8">
    <source>
        <dbReference type="EMBL" id="KAK8736924.1"/>
    </source>
</evidence>
<gene>
    <name evidence="8" type="ORF">OTU49_004727</name>
</gene>
<evidence type="ECO:0000256" key="3">
    <source>
        <dbReference type="ARBA" id="ARBA00023125"/>
    </source>
</evidence>
<keyword evidence="3 5" id="KW-0238">DNA-binding</keyword>
<dbReference type="InterPro" id="IPR036407">
    <property type="entry name" value="DM_DNA-bd_sf"/>
</dbReference>
<evidence type="ECO:0000256" key="5">
    <source>
        <dbReference type="PROSITE-ProRule" id="PRU00070"/>
    </source>
</evidence>
<accession>A0AAW0XB11</accession>
<feature type="region of interest" description="Disordered" evidence="6">
    <location>
        <begin position="493"/>
        <end position="526"/>
    </location>
</feature>
<keyword evidence="4 5" id="KW-0539">Nucleus</keyword>
<evidence type="ECO:0000256" key="1">
    <source>
        <dbReference type="ARBA" id="ARBA00022723"/>
    </source>
</evidence>
<evidence type="ECO:0000256" key="6">
    <source>
        <dbReference type="SAM" id="MobiDB-lite"/>
    </source>
</evidence>
<dbReference type="GO" id="GO:0046872">
    <property type="term" value="F:metal ion binding"/>
    <property type="evidence" value="ECO:0007669"/>
    <property type="project" value="UniProtKB-KW"/>
</dbReference>
<organism evidence="8 9">
    <name type="scientific">Cherax quadricarinatus</name>
    <name type="common">Australian red claw crayfish</name>
    <dbReference type="NCBI Taxonomy" id="27406"/>
    <lineage>
        <taxon>Eukaryota</taxon>
        <taxon>Metazoa</taxon>
        <taxon>Ecdysozoa</taxon>
        <taxon>Arthropoda</taxon>
        <taxon>Crustacea</taxon>
        <taxon>Multicrustacea</taxon>
        <taxon>Malacostraca</taxon>
        <taxon>Eumalacostraca</taxon>
        <taxon>Eucarida</taxon>
        <taxon>Decapoda</taxon>
        <taxon>Pleocyemata</taxon>
        <taxon>Astacidea</taxon>
        <taxon>Parastacoidea</taxon>
        <taxon>Parastacidae</taxon>
        <taxon>Cherax</taxon>
    </lineage>
</organism>
<dbReference type="SUPFAM" id="SSF82927">
    <property type="entry name" value="Cysteine-rich DNA binding domain, (DM domain)"/>
    <property type="match status" value="2"/>
</dbReference>
<dbReference type="PANTHER" id="PTHR12322:SF116">
    <property type="entry name" value="DOUBLESEX-MAB RELATED 99B"/>
    <property type="match status" value="1"/>
</dbReference>
<feature type="compositionally biased region" description="Low complexity" evidence="6">
    <location>
        <begin position="493"/>
        <end position="502"/>
    </location>
</feature>
<reference evidence="8 9" key="1">
    <citation type="journal article" date="2024" name="BMC Genomics">
        <title>Genome assembly of redclaw crayfish (Cherax quadricarinatus) provides insights into its immune adaptation and hypoxia tolerance.</title>
        <authorList>
            <person name="Liu Z."/>
            <person name="Zheng J."/>
            <person name="Li H."/>
            <person name="Fang K."/>
            <person name="Wang S."/>
            <person name="He J."/>
            <person name="Zhou D."/>
            <person name="Weng S."/>
            <person name="Chi M."/>
            <person name="Gu Z."/>
            <person name="He J."/>
            <person name="Li F."/>
            <person name="Wang M."/>
        </authorList>
    </citation>
    <scope>NUCLEOTIDE SEQUENCE [LARGE SCALE GENOMIC DNA]</scope>
    <source>
        <strain evidence="8">ZL_2023a</strain>
    </source>
</reference>
<dbReference type="GO" id="GO:0005634">
    <property type="term" value="C:nucleus"/>
    <property type="evidence" value="ECO:0007669"/>
    <property type="project" value="UniProtKB-SubCell"/>
</dbReference>
<dbReference type="GO" id="GO:0007548">
    <property type="term" value="P:sex differentiation"/>
    <property type="evidence" value="ECO:0007669"/>
    <property type="project" value="TreeGrafter"/>
</dbReference>
<feature type="non-terminal residue" evidence="8">
    <location>
        <position position="1"/>
    </location>
</feature>
<dbReference type="PANTHER" id="PTHR12322">
    <property type="entry name" value="DOUBLESEX AND MAB-3 RELATED TRANSCRIPTION FACTOR DMRT"/>
    <property type="match status" value="1"/>
</dbReference>
<dbReference type="InterPro" id="IPR001275">
    <property type="entry name" value="DM_DNA-bd"/>
</dbReference>
<proteinExistence type="predicted"/>
<dbReference type="InterPro" id="IPR026607">
    <property type="entry name" value="DMRT"/>
</dbReference>
<keyword evidence="1 5" id="KW-0479">Metal-binding</keyword>
<evidence type="ECO:0000256" key="2">
    <source>
        <dbReference type="ARBA" id="ARBA00022833"/>
    </source>
</evidence>
<protein>
    <recommendedName>
        <fullName evidence="7">DM domain-containing protein</fullName>
    </recommendedName>
</protein>
<comment type="subcellular location">
    <subcellularLocation>
        <location evidence="5">Nucleus</location>
    </subcellularLocation>
</comment>
<dbReference type="GO" id="GO:0000981">
    <property type="term" value="F:DNA-binding transcription factor activity, RNA polymerase II-specific"/>
    <property type="evidence" value="ECO:0007669"/>
    <property type="project" value="TreeGrafter"/>
</dbReference>
<dbReference type="PROSITE" id="PS40000">
    <property type="entry name" value="DM_1"/>
    <property type="match status" value="1"/>
</dbReference>
<feature type="domain" description="DM" evidence="7">
    <location>
        <begin position="156"/>
        <end position="203"/>
    </location>
</feature>
<dbReference type="Proteomes" id="UP001445076">
    <property type="component" value="Unassembled WGS sequence"/>
</dbReference>
<dbReference type="EMBL" id="JARKIK010000043">
    <property type="protein sequence ID" value="KAK8736924.1"/>
    <property type="molecule type" value="Genomic_DNA"/>
</dbReference>
<keyword evidence="2 5" id="KW-0862">Zinc</keyword>
<keyword evidence="9" id="KW-1185">Reference proteome</keyword>
<comment type="caution">
    <text evidence="8">The sequence shown here is derived from an EMBL/GenBank/DDBJ whole genome shotgun (WGS) entry which is preliminary data.</text>
</comment>
<dbReference type="PROSITE" id="PS50809">
    <property type="entry name" value="DM_2"/>
    <property type="match status" value="1"/>
</dbReference>
<evidence type="ECO:0000313" key="9">
    <source>
        <dbReference type="Proteomes" id="UP001445076"/>
    </source>
</evidence>
<feature type="region of interest" description="Disordered" evidence="6">
    <location>
        <begin position="230"/>
        <end position="272"/>
    </location>
</feature>
<evidence type="ECO:0000256" key="4">
    <source>
        <dbReference type="ARBA" id="ARBA00023242"/>
    </source>
</evidence>
<name>A0AAW0XB11_CHEQU</name>
<feature type="compositionally biased region" description="Low complexity" evidence="6">
    <location>
        <begin position="232"/>
        <end position="252"/>
    </location>
</feature>
<dbReference type="GO" id="GO:0000978">
    <property type="term" value="F:RNA polymerase II cis-regulatory region sequence-specific DNA binding"/>
    <property type="evidence" value="ECO:0007669"/>
    <property type="project" value="TreeGrafter"/>
</dbReference>
<evidence type="ECO:0000259" key="7">
    <source>
        <dbReference type="PROSITE" id="PS50809"/>
    </source>
</evidence>
<dbReference type="Gene3D" id="4.10.1040.10">
    <property type="entry name" value="DM DNA-binding domain"/>
    <property type="match status" value="2"/>
</dbReference>
<feature type="DNA-binding region" description="DM" evidence="5">
    <location>
        <begin position="156"/>
        <end position="203"/>
    </location>
</feature>
<dbReference type="SMART" id="SM00301">
    <property type="entry name" value="DM"/>
    <property type="match status" value="2"/>
</dbReference>
<dbReference type="Pfam" id="PF00751">
    <property type="entry name" value="DM"/>
    <property type="match status" value="1"/>
</dbReference>
<sequence length="575" mass="64061">TDTWRLCVLAPPSPHVTGVHHPTTIMEIEYGGGYDVGSSVSSSSSKRRQHCTYCKNHARHSRKTNHKCEFENCECLLCKLTRLSRLIMRHQQRLWRHLKDSRRREDAAEGPATAGALLPLAAAGGSAAGGEVVVYEASGDGAEGAGIRLSSKQQKCDMCRNHGVMKEKRAHKNDCPYQSCPCELCGLSRKRRNIMKHQQRVRRSQVTSQQRNEAYDYVTRTTAELAQMSIKPTPTTTTTPTPTTPSTSTPMAALPPPTAPAPGTSSSCAQPSCVTTTPTVTSTVMDAPPLEVMENSPPRQCLHRPVLPEPRNPIPLGPVPLHCDAAPPLQASGFQCPLGSSTATAATWRNLKRDQEEIDGRNPRVFRETSLFRNLDFMRGNNNLLAREDAMMGGESICTYDTVGRMELVTCHNTPYALHAPALADSSLTAPSKKTRFTFTNEDLRYSHRFWGTNPMETDMNRVSDDLQHVGYRRMVTNSQDVRMRSPPALIPLPQQQQQQQQQHHHHHHHQQQPLRPQPLTPLRHPTFRHSVEWDPVSLPYLAYSLLQTRTYNTSLPTSPFGLGRVAPFLNPSVP</sequence>